<evidence type="ECO:0000256" key="3">
    <source>
        <dbReference type="ARBA" id="ARBA00004630"/>
    </source>
</evidence>
<dbReference type="EMBL" id="BPLQ01010785">
    <property type="protein sequence ID" value="GIY53619.1"/>
    <property type="molecule type" value="Genomic_DNA"/>
</dbReference>
<dbReference type="SMART" id="SM00714">
    <property type="entry name" value="LITAF"/>
    <property type="match status" value="1"/>
</dbReference>
<accession>A0AAV4U788</accession>
<evidence type="ECO:0000256" key="8">
    <source>
        <dbReference type="SAM" id="Phobius"/>
    </source>
</evidence>
<protein>
    <submittedName>
        <fullName evidence="10">LITAF domain-containing protein</fullName>
    </submittedName>
</protein>
<reference evidence="10 11" key="1">
    <citation type="submission" date="2021-06" db="EMBL/GenBank/DDBJ databases">
        <title>Caerostris darwini draft genome.</title>
        <authorList>
            <person name="Kono N."/>
            <person name="Arakawa K."/>
        </authorList>
    </citation>
    <scope>NUCLEOTIDE SEQUENCE [LARGE SCALE GENOMIC DNA]</scope>
</reference>
<evidence type="ECO:0000256" key="1">
    <source>
        <dbReference type="ARBA" id="ARBA00004414"/>
    </source>
</evidence>
<dbReference type="GO" id="GO:0008270">
    <property type="term" value="F:zinc ion binding"/>
    <property type="evidence" value="ECO:0007669"/>
    <property type="project" value="TreeGrafter"/>
</dbReference>
<comment type="caution">
    <text evidence="10">The sequence shown here is derived from an EMBL/GenBank/DDBJ whole genome shotgun (WGS) entry which is preliminary data.</text>
</comment>
<comment type="subcellular location">
    <subcellularLocation>
        <location evidence="2">Endosome membrane</location>
        <topology evidence="2">Peripheral membrane protein</topology>
    </subcellularLocation>
    <subcellularLocation>
        <location evidence="1">Late endosome membrane</location>
    </subcellularLocation>
    <subcellularLocation>
        <location evidence="3">Lysosome membrane</location>
        <topology evidence="3">Peripheral membrane protein</topology>
        <orientation evidence="3">Cytoplasmic side</orientation>
    </subcellularLocation>
</comment>
<comment type="similarity">
    <text evidence="4">Belongs to the CDIP1/LITAF family.</text>
</comment>
<organism evidence="10 11">
    <name type="scientific">Caerostris darwini</name>
    <dbReference type="NCBI Taxonomy" id="1538125"/>
    <lineage>
        <taxon>Eukaryota</taxon>
        <taxon>Metazoa</taxon>
        <taxon>Ecdysozoa</taxon>
        <taxon>Arthropoda</taxon>
        <taxon>Chelicerata</taxon>
        <taxon>Arachnida</taxon>
        <taxon>Araneae</taxon>
        <taxon>Araneomorphae</taxon>
        <taxon>Entelegynae</taxon>
        <taxon>Araneoidea</taxon>
        <taxon>Araneidae</taxon>
        <taxon>Caerostris</taxon>
    </lineage>
</organism>
<keyword evidence="11" id="KW-1185">Reference proteome</keyword>
<keyword evidence="5" id="KW-0479">Metal-binding</keyword>
<dbReference type="PANTHER" id="PTHR23292">
    <property type="entry name" value="LIPOPOLYSACCHARIDE-INDUCED TUMOR NECROSIS FACTOR-ALPHA FACTOR"/>
    <property type="match status" value="1"/>
</dbReference>
<keyword evidence="7 8" id="KW-0472">Membrane</keyword>
<evidence type="ECO:0000256" key="4">
    <source>
        <dbReference type="ARBA" id="ARBA00005975"/>
    </source>
</evidence>
<evidence type="ECO:0000313" key="11">
    <source>
        <dbReference type="Proteomes" id="UP001054837"/>
    </source>
</evidence>
<evidence type="ECO:0000313" key="10">
    <source>
        <dbReference type="EMBL" id="GIY53619.1"/>
    </source>
</evidence>
<keyword evidence="8" id="KW-1133">Transmembrane helix</keyword>
<dbReference type="GO" id="GO:0031902">
    <property type="term" value="C:late endosome membrane"/>
    <property type="evidence" value="ECO:0007669"/>
    <property type="project" value="UniProtKB-SubCell"/>
</dbReference>
<gene>
    <name evidence="10" type="primary">AVEN_275295_1</name>
    <name evidence="10" type="ORF">CDAR_58441</name>
</gene>
<dbReference type="InterPro" id="IPR037519">
    <property type="entry name" value="LITAF_fam"/>
</dbReference>
<dbReference type="PROSITE" id="PS51837">
    <property type="entry name" value="LITAF"/>
    <property type="match status" value="1"/>
</dbReference>
<evidence type="ECO:0000256" key="6">
    <source>
        <dbReference type="ARBA" id="ARBA00022833"/>
    </source>
</evidence>
<evidence type="ECO:0000256" key="7">
    <source>
        <dbReference type="ARBA" id="ARBA00023136"/>
    </source>
</evidence>
<dbReference type="GO" id="GO:0005765">
    <property type="term" value="C:lysosomal membrane"/>
    <property type="evidence" value="ECO:0007669"/>
    <property type="project" value="UniProtKB-SubCell"/>
</dbReference>
<evidence type="ECO:0000256" key="2">
    <source>
        <dbReference type="ARBA" id="ARBA00004481"/>
    </source>
</evidence>
<sequence>MNPDPPSYDSITTRNVTVISPMLFGQYPVQVTCGNCCRTIVTKTKTARGFCTYLVAYIVCIVFCPCVLIPLCSKECKDVHHFCPSCFIIIKKSAKEVIRTFSVKSAHRKHFFPSSEQELFPP</sequence>
<dbReference type="InterPro" id="IPR006629">
    <property type="entry name" value="LITAF"/>
</dbReference>
<dbReference type="PANTHER" id="PTHR23292:SF6">
    <property type="entry name" value="FI16602P1-RELATED"/>
    <property type="match status" value="1"/>
</dbReference>
<name>A0AAV4U788_9ARAC</name>
<dbReference type="AlphaFoldDB" id="A0AAV4U788"/>
<evidence type="ECO:0000259" key="9">
    <source>
        <dbReference type="PROSITE" id="PS51837"/>
    </source>
</evidence>
<keyword evidence="6" id="KW-0862">Zinc</keyword>
<dbReference type="Pfam" id="PF10601">
    <property type="entry name" value="zf-LITAF-like"/>
    <property type="match status" value="1"/>
</dbReference>
<proteinExistence type="inferred from homology"/>
<keyword evidence="8" id="KW-0812">Transmembrane</keyword>
<feature type="domain" description="LITAF" evidence="9">
    <location>
        <begin position="13"/>
        <end position="95"/>
    </location>
</feature>
<dbReference type="Proteomes" id="UP001054837">
    <property type="component" value="Unassembled WGS sequence"/>
</dbReference>
<feature type="transmembrane region" description="Helical" evidence="8">
    <location>
        <begin position="50"/>
        <end position="71"/>
    </location>
</feature>
<evidence type="ECO:0000256" key="5">
    <source>
        <dbReference type="ARBA" id="ARBA00022723"/>
    </source>
</evidence>